<dbReference type="KEGG" id="kuy:FY550_15255"/>
<dbReference type="Gene3D" id="3.40.630.30">
    <property type="match status" value="1"/>
</dbReference>
<dbReference type="PANTHER" id="PTHR43877:SF2">
    <property type="entry name" value="AMINOALKYLPHOSPHONATE N-ACETYLTRANSFERASE-RELATED"/>
    <property type="match status" value="1"/>
</dbReference>
<dbReference type="RefSeq" id="WP_070979644.1">
    <property type="nucleotide sequence ID" value="NZ_CP043420.1"/>
</dbReference>
<keyword evidence="1 3" id="KW-0808">Transferase</keyword>
<dbReference type="GO" id="GO:0016747">
    <property type="term" value="F:acyltransferase activity, transferring groups other than amino-acyl groups"/>
    <property type="evidence" value="ECO:0007669"/>
    <property type="project" value="InterPro"/>
</dbReference>
<evidence type="ECO:0000313" key="4">
    <source>
        <dbReference type="Proteomes" id="UP000322553"/>
    </source>
</evidence>
<dbReference type="InterPro" id="IPR000182">
    <property type="entry name" value="GNAT_dom"/>
</dbReference>
<organism evidence="3 4">
    <name type="scientific">Kushneria phosphatilytica</name>
    <dbReference type="NCBI Taxonomy" id="657387"/>
    <lineage>
        <taxon>Bacteria</taxon>
        <taxon>Pseudomonadati</taxon>
        <taxon>Pseudomonadota</taxon>
        <taxon>Gammaproteobacteria</taxon>
        <taxon>Oceanospirillales</taxon>
        <taxon>Halomonadaceae</taxon>
        <taxon>Kushneria</taxon>
    </lineage>
</organism>
<sequence>MAIVRPATHDDLDALVTLLDDYRVFYRQPSDKRAARDFLSARFGRGDSHLLVHETHDGRVTGFVQLYPVLSTVSLPPRWILNDLFVAADARSRGVGRALMMATTELAREHDVPRLTLVTQVDNHSARRLHESLGWQRVNDFYSYTLDLTPGEAETP</sequence>
<evidence type="ECO:0000256" key="2">
    <source>
        <dbReference type="ARBA" id="ARBA00023315"/>
    </source>
</evidence>
<reference evidence="3 4" key="1">
    <citation type="submission" date="2019-08" db="EMBL/GenBank/DDBJ databases">
        <title>Complete genome sequence of Kushneria sp. YCWA18, a halophilic phosphate-solubilizing bacterium isolated from Daqiao saltern in China.</title>
        <authorList>
            <person name="Du G.-X."/>
            <person name="Qu L.-Y."/>
        </authorList>
    </citation>
    <scope>NUCLEOTIDE SEQUENCE [LARGE SCALE GENOMIC DNA]</scope>
    <source>
        <strain evidence="3 4">YCWA18</strain>
    </source>
</reference>
<protein>
    <submittedName>
        <fullName evidence="3">GNAT family N-acetyltransferase</fullName>
    </submittedName>
</protein>
<dbReference type="Proteomes" id="UP000322553">
    <property type="component" value="Chromosome"/>
</dbReference>
<accession>A0A1S1NMV5</accession>
<dbReference type="Pfam" id="PF00583">
    <property type="entry name" value="Acetyltransf_1"/>
    <property type="match status" value="1"/>
</dbReference>
<name>A0A1S1NMV5_9GAMM</name>
<evidence type="ECO:0000256" key="1">
    <source>
        <dbReference type="ARBA" id="ARBA00022679"/>
    </source>
</evidence>
<dbReference type="STRING" id="657387.BH688_11430"/>
<proteinExistence type="predicted"/>
<dbReference type="SUPFAM" id="SSF55729">
    <property type="entry name" value="Acyl-CoA N-acyltransferases (Nat)"/>
    <property type="match status" value="1"/>
</dbReference>
<keyword evidence="2" id="KW-0012">Acyltransferase</keyword>
<dbReference type="InterPro" id="IPR016181">
    <property type="entry name" value="Acyl_CoA_acyltransferase"/>
</dbReference>
<dbReference type="PROSITE" id="PS51186">
    <property type="entry name" value="GNAT"/>
    <property type="match status" value="1"/>
</dbReference>
<dbReference type="CDD" id="cd04301">
    <property type="entry name" value="NAT_SF"/>
    <property type="match status" value="1"/>
</dbReference>
<dbReference type="PANTHER" id="PTHR43877">
    <property type="entry name" value="AMINOALKYLPHOSPHONATE N-ACETYLTRANSFERASE-RELATED-RELATED"/>
    <property type="match status" value="1"/>
</dbReference>
<dbReference type="InterPro" id="IPR050832">
    <property type="entry name" value="Bact_Acetyltransf"/>
</dbReference>
<dbReference type="EMBL" id="CP043420">
    <property type="protein sequence ID" value="QEL12359.1"/>
    <property type="molecule type" value="Genomic_DNA"/>
</dbReference>
<dbReference type="AlphaFoldDB" id="A0A1S1NMV5"/>
<evidence type="ECO:0000313" key="3">
    <source>
        <dbReference type="EMBL" id="QEL12359.1"/>
    </source>
</evidence>
<gene>
    <name evidence="3" type="ORF">FY550_15255</name>
</gene>
<keyword evidence="4" id="KW-1185">Reference proteome</keyword>
<dbReference type="OrthoDB" id="9792929at2"/>